<dbReference type="PROSITE" id="PS50885">
    <property type="entry name" value="HAMP"/>
    <property type="match status" value="1"/>
</dbReference>
<feature type="domain" description="HAMP" evidence="14">
    <location>
        <begin position="211"/>
        <end position="263"/>
    </location>
</feature>
<organism evidence="15 16">
    <name type="scientific">Pseudomonas flexibilis</name>
    <dbReference type="NCBI Taxonomy" id="706570"/>
    <lineage>
        <taxon>Bacteria</taxon>
        <taxon>Pseudomonadati</taxon>
        <taxon>Pseudomonadota</taxon>
        <taxon>Gammaproteobacteria</taxon>
        <taxon>Pseudomonadales</taxon>
        <taxon>Pseudomonadaceae</taxon>
        <taxon>Pseudomonas</taxon>
    </lineage>
</organism>
<dbReference type="InterPro" id="IPR024478">
    <property type="entry name" value="HlyB_4HB_MCP"/>
</dbReference>
<dbReference type="InterPro" id="IPR003660">
    <property type="entry name" value="HAMP_dom"/>
</dbReference>
<dbReference type="Pfam" id="PF00672">
    <property type="entry name" value="HAMP"/>
    <property type="match status" value="1"/>
</dbReference>
<evidence type="ECO:0000256" key="10">
    <source>
        <dbReference type="PROSITE-ProRule" id="PRU00284"/>
    </source>
</evidence>
<dbReference type="Proteomes" id="UP000186079">
    <property type="component" value="Unassembled WGS sequence"/>
</dbReference>
<dbReference type="SMART" id="SM00283">
    <property type="entry name" value="MA"/>
    <property type="match status" value="1"/>
</dbReference>
<dbReference type="FunFam" id="1.10.287.950:FF:000001">
    <property type="entry name" value="Methyl-accepting chemotaxis sensory transducer"/>
    <property type="match status" value="1"/>
</dbReference>
<keyword evidence="3" id="KW-0488">Methylation</keyword>
<keyword evidence="4" id="KW-0145">Chemotaxis</keyword>
<dbReference type="GO" id="GO:0005886">
    <property type="term" value="C:plasma membrane"/>
    <property type="evidence" value="ECO:0007669"/>
    <property type="project" value="UniProtKB-SubCell"/>
</dbReference>
<evidence type="ECO:0000313" key="15">
    <source>
        <dbReference type="EMBL" id="SIQ69458.1"/>
    </source>
</evidence>
<dbReference type="PRINTS" id="PR00260">
    <property type="entry name" value="CHEMTRNSDUCR"/>
</dbReference>
<feature type="domain" description="Methyl-accepting transducer" evidence="13">
    <location>
        <begin position="268"/>
        <end position="504"/>
    </location>
</feature>
<keyword evidence="2" id="KW-1003">Cell membrane</keyword>
<feature type="transmembrane region" description="Helical" evidence="12">
    <location>
        <begin position="183"/>
        <end position="209"/>
    </location>
</feature>
<evidence type="ECO:0000256" key="12">
    <source>
        <dbReference type="SAM" id="Phobius"/>
    </source>
</evidence>
<proteinExistence type="inferred from homology"/>
<evidence type="ECO:0000256" key="7">
    <source>
        <dbReference type="ARBA" id="ARBA00023136"/>
    </source>
</evidence>
<name>A0A1N6UV18_9PSED</name>
<evidence type="ECO:0000259" key="13">
    <source>
        <dbReference type="PROSITE" id="PS50111"/>
    </source>
</evidence>
<evidence type="ECO:0000256" key="4">
    <source>
        <dbReference type="ARBA" id="ARBA00022500"/>
    </source>
</evidence>
<keyword evidence="5 12" id="KW-0812">Transmembrane</keyword>
<dbReference type="PANTHER" id="PTHR32089">
    <property type="entry name" value="METHYL-ACCEPTING CHEMOTAXIS PROTEIN MCPB"/>
    <property type="match status" value="1"/>
</dbReference>
<feature type="coiled-coil region" evidence="11">
    <location>
        <begin position="80"/>
        <end position="107"/>
    </location>
</feature>
<dbReference type="InterPro" id="IPR004090">
    <property type="entry name" value="Chemotax_Me-accpt_rcpt"/>
</dbReference>
<dbReference type="EMBL" id="FTMC01000009">
    <property type="protein sequence ID" value="SIQ69458.1"/>
    <property type="molecule type" value="Genomic_DNA"/>
</dbReference>
<keyword evidence="11" id="KW-0175">Coiled coil</keyword>
<gene>
    <name evidence="15" type="ORF">SAMN05421672_10913</name>
</gene>
<keyword evidence="7 12" id="KW-0472">Membrane</keyword>
<dbReference type="SMART" id="SM00304">
    <property type="entry name" value="HAMP"/>
    <property type="match status" value="2"/>
</dbReference>
<dbReference type="Gene3D" id="1.10.287.950">
    <property type="entry name" value="Methyl-accepting chemotaxis protein"/>
    <property type="match status" value="1"/>
</dbReference>
<evidence type="ECO:0000313" key="16">
    <source>
        <dbReference type="Proteomes" id="UP000186079"/>
    </source>
</evidence>
<dbReference type="GO" id="GO:0006935">
    <property type="term" value="P:chemotaxis"/>
    <property type="evidence" value="ECO:0007669"/>
    <property type="project" value="UniProtKB-KW"/>
</dbReference>
<reference evidence="15 16" key="1">
    <citation type="submission" date="2017-01" db="EMBL/GenBank/DDBJ databases">
        <authorList>
            <person name="Mah S.A."/>
            <person name="Swanson W.J."/>
            <person name="Moy G.W."/>
            <person name="Vacquier V.D."/>
        </authorList>
    </citation>
    <scope>NUCLEOTIDE SEQUENCE [LARGE SCALE GENOMIC DNA]</scope>
    <source>
        <strain evidence="15 16">ATCC 29606</strain>
    </source>
</reference>
<dbReference type="Pfam" id="PF00015">
    <property type="entry name" value="MCPsignal"/>
    <property type="match status" value="1"/>
</dbReference>
<evidence type="ECO:0000256" key="1">
    <source>
        <dbReference type="ARBA" id="ARBA00004651"/>
    </source>
</evidence>
<dbReference type="Pfam" id="PF12729">
    <property type="entry name" value="4HB_MCP_1"/>
    <property type="match status" value="1"/>
</dbReference>
<dbReference type="PROSITE" id="PS50111">
    <property type="entry name" value="CHEMOTAXIS_TRANSDUC_2"/>
    <property type="match status" value="1"/>
</dbReference>
<dbReference type="InterPro" id="IPR004089">
    <property type="entry name" value="MCPsignal_dom"/>
</dbReference>
<evidence type="ECO:0000256" key="8">
    <source>
        <dbReference type="ARBA" id="ARBA00023224"/>
    </source>
</evidence>
<dbReference type="PANTHER" id="PTHR32089:SF120">
    <property type="entry name" value="METHYL-ACCEPTING CHEMOTAXIS PROTEIN TLPQ"/>
    <property type="match status" value="1"/>
</dbReference>
<evidence type="ECO:0000256" key="2">
    <source>
        <dbReference type="ARBA" id="ARBA00022475"/>
    </source>
</evidence>
<evidence type="ECO:0000256" key="5">
    <source>
        <dbReference type="ARBA" id="ARBA00022692"/>
    </source>
</evidence>
<dbReference type="CDD" id="cd11386">
    <property type="entry name" value="MCP_signal"/>
    <property type="match status" value="1"/>
</dbReference>
<protein>
    <submittedName>
        <fullName evidence="15">Methyl-accepting chemotaxis protein</fullName>
    </submittedName>
</protein>
<feature type="transmembrane region" description="Helical" evidence="12">
    <location>
        <begin position="12"/>
        <end position="31"/>
    </location>
</feature>
<evidence type="ECO:0000256" key="11">
    <source>
        <dbReference type="SAM" id="Coils"/>
    </source>
</evidence>
<comment type="similarity">
    <text evidence="9">Belongs to the methyl-accepting chemotaxis (MCP) protein family.</text>
</comment>
<sequence>MFRDMKVAPRAALGFGLIALVVLLLGLFALNQMSVMREQSRDVDENWLPSILALSDLDRTMLRIRAVTLRLSAVRDERSQQQTLAQLNELLGTLDGLEREYRRYLNDEEERQLYERFTRHQRNYLGEHARLMDFIRAGNDAQAMEVLAGAINQHANDMSSSLGALLDFNRAAAGKAARFAENVYGNAIVGVIVVIVAAALLTILLAWLFTRSLLVPLGQALEEALAVAAGDLTREIRVTGRDEPAQLLDALRTMQGNLRSAVQQIADSSSQLASAAEELNAVTENSSRGLHQQNDQIEQAATAVNEMTSAVEEVARSAVDTSQATGETNRTALQGRDAVKQTVGAIRQLSAEVNSSAGQVGQLAVKVRDIGQVLDVIRAIADQTNLLALNAAIEAARAGDAGRGFAVVADEVRALAHRTQQSTREIEQMIGGVQQDTEQAVGAMQHSLERARSSEDVAQAAGEALEQIAQAIAGINERNLVIASAAEEQAQVAREVDRNLVAIRDLSLQSAAGANQTSAASQELSRLAVGLNGLVTRFRL</sequence>
<dbReference type="GO" id="GO:0004888">
    <property type="term" value="F:transmembrane signaling receptor activity"/>
    <property type="evidence" value="ECO:0007669"/>
    <property type="project" value="InterPro"/>
</dbReference>
<accession>A0A1N6UV18</accession>
<keyword evidence="8 10" id="KW-0807">Transducer</keyword>
<comment type="subcellular location">
    <subcellularLocation>
        <location evidence="1">Cell membrane</location>
        <topology evidence="1">Multi-pass membrane protein</topology>
    </subcellularLocation>
</comment>
<evidence type="ECO:0000256" key="9">
    <source>
        <dbReference type="ARBA" id="ARBA00029447"/>
    </source>
</evidence>
<evidence type="ECO:0000256" key="3">
    <source>
        <dbReference type="ARBA" id="ARBA00022481"/>
    </source>
</evidence>
<dbReference type="GO" id="GO:0007165">
    <property type="term" value="P:signal transduction"/>
    <property type="evidence" value="ECO:0007669"/>
    <property type="project" value="UniProtKB-KW"/>
</dbReference>
<dbReference type="AlphaFoldDB" id="A0A1N6UV18"/>
<dbReference type="SUPFAM" id="SSF58104">
    <property type="entry name" value="Methyl-accepting chemotaxis protein (MCP) signaling domain"/>
    <property type="match status" value="1"/>
</dbReference>
<keyword evidence="6 12" id="KW-1133">Transmembrane helix</keyword>
<evidence type="ECO:0000259" key="14">
    <source>
        <dbReference type="PROSITE" id="PS50885"/>
    </source>
</evidence>
<evidence type="ECO:0000256" key="6">
    <source>
        <dbReference type="ARBA" id="ARBA00022989"/>
    </source>
</evidence>